<dbReference type="InterPro" id="IPR036388">
    <property type="entry name" value="WH-like_DNA-bd_sf"/>
</dbReference>
<dbReference type="GO" id="GO:0006352">
    <property type="term" value="P:DNA-templated transcription initiation"/>
    <property type="evidence" value="ECO:0007669"/>
    <property type="project" value="InterPro"/>
</dbReference>
<evidence type="ECO:0000259" key="6">
    <source>
        <dbReference type="Pfam" id="PF04542"/>
    </source>
</evidence>
<name>A0A1I2HT35_9BACT</name>
<dbReference type="SUPFAM" id="SSF88659">
    <property type="entry name" value="Sigma3 and sigma4 domains of RNA polymerase sigma factors"/>
    <property type="match status" value="1"/>
</dbReference>
<feature type="domain" description="RNA polymerase sigma-70 region 2" evidence="6">
    <location>
        <begin position="26"/>
        <end position="91"/>
    </location>
</feature>
<dbReference type="Proteomes" id="UP000199400">
    <property type="component" value="Unassembled WGS sequence"/>
</dbReference>
<keyword evidence="2" id="KW-0805">Transcription regulation</keyword>
<dbReference type="STRING" id="54.SAMN02745121_08180"/>
<organism evidence="8 9">
    <name type="scientific">Nannocystis exedens</name>
    <dbReference type="NCBI Taxonomy" id="54"/>
    <lineage>
        <taxon>Bacteria</taxon>
        <taxon>Pseudomonadati</taxon>
        <taxon>Myxococcota</taxon>
        <taxon>Polyangia</taxon>
        <taxon>Nannocystales</taxon>
        <taxon>Nannocystaceae</taxon>
        <taxon>Nannocystis</taxon>
    </lineage>
</organism>
<dbReference type="InterPro" id="IPR039425">
    <property type="entry name" value="RNA_pol_sigma-70-like"/>
</dbReference>
<dbReference type="InterPro" id="IPR013324">
    <property type="entry name" value="RNA_pol_sigma_r3/r4-like"/>
</dbReference>
<dbReference type="InterPro" id="IPR007627">
    <property type="entry name" value="RNA_pol_sigma70_r2"/>
</dbReference>
<protein>
    <submittedName>
        <fullName evidence="8">RNA polymerase, sigma subunit, ECF family</fullName>
    </submittedName>
</protein>
<evidence type="ECO:0000256" key="2">
    <source>
        <dbReference type="ARBA" id="ARBA00023015"/>
    </source>
</evidence>
<dbReference type="GO" id="GO:0016987">
    <property type="term" value="F:sigma factor activity"/>
    <property type="evidence" value="ECO:0007669"/>
    <property type="project" value="UniProtKB-KW"/>
</dbReference>
<dbReference type="NCBIfam" id="TIGR02937">
    <property type="entry name" value="sigma70-ECF"/>
    <property type="match status" value="1"/>
</dbReference>
<gene>
    <name evidence="8" type="ORF">SAMN02745121_08180</name>
</gene>
<dbReference type="Pfam" id="PF08281">
    <property type="entry name" value="Sigma70_r4_2"/>
    <property type="match status" value="1"/>
</dbReference>
<dbReference type="InterPro" id="IPR013249">
    <property type="entry name" value="RNA_pol_sigma70_r4_t2"/>
</dbReference>
<evidence type="ECO:0000256" key="5">
    <source>
        <dbReference type="ARBA" id="ARBA00023163"/>
    </source>
</evidence>
<keyword evidence="9" id="KW-1185">Reference proteome</keyword>
<keyword evidence="5" id="KW-0804">Transcription</keyword>
<feature type="domain" description="RNA polymerase sigma factor 70 region 4 type 2" evidence="7">
    <location>
        <begin position="121"/>
        <end position="173"/>
    </location>
</feature>
<dbReference type="CDD" id="cd06171">
    <property type="entry name" value="Sigma70_r4"/>
    <property type="match status" value="1"/>
</dbReference>
<evidence type="ECO:0000313" key="9">
    <source>
        <dbReference type="Proteomes" id="UP000199400"/>
    </source>
</evidence>
<evidence type="ECO:0000259" key="7">
    <source>
        <dbReference type="Pfam" id="PF08281"/>
    </source>
</evidence>
<evidence type="ECO:0000256" key="1">
    <source>
        <dbReference type="ARBA" id="ARBA00010641"/>
    </source>
</evidence>
<dbReference type="InterPro" id="IPR013325">
    <property type="entry name" value="RNA_pol_sigma_r2"/>
</dbReference>
<dbReference type="EMBL" id="FOMX01000047">
    <property type="protein sequence ID" value="SFF32778.1"/>
    <property type="molecule type" value="Genomic_DNA"/>
</dbReference>
<dbReference type="Gene3D" id="1.10.1740.10">
    <property type="match status" value="1"/>
</dbReference>
<sequence>MLTPMPDDQQLLESWRRGDEDAGEQLFEHYYEGLARFFRSKAGDGAADLIQRTFLILLETKSRMREGTSFHCYLYGIARNVLYEHYRGKRRDGERFQPDENSVEDLGPTPTTLMAQAQETRLLLQALRHIPLESQLILELYYWEQMTAKEIADVLEVPEGTARTRIRRAKQLLEAQLAALADTPQLLQSTVTDLDSWAQHLRTALKPR</sequence>
<dbReference type="PANTHER" id="PTHR43133:SF8">
    <property type="entry name" value="RNA POLYMERASE SIGMA FACTOR HI_1459-RELATED"/>
    <property type="match status" value="1"/>
</dbReference>
<dbReference type="Gene3D" id="1.10.10.10">
    <property type="entry name" value="Winged helix-like DNA-binding domain superfamily/Winged helix DNA-binding domain"/>
    <property type="match status" value="1"/>
</dbReference>
<accession>A0A1I2HT35</accession>
<keyword evidence="3" id="KW-0731">Sigma factor</keyword>
<dbReference type="InterPro" id="IPR014284">
    <property type="entry name" value="RNA_pol_sigma-70_dom"/>
</dbReference>
<evidence type="ECO:0000313" key="8">
    <source>
        <dbReference type="EMBL" id="SFF32778.1"/>
    </source>
</evidence>
<dbReference type="AlphaFoldDB" id="A0A1I2HT35"/>
<reference evidence="9" key="1">
    <citation type="submission" date="2016-10" db="EMBL/GenBank/DDBJ databases">
        <authorList>
            <person name="Varghese N."/>
            <person name="Submissions S."/>
        </authorList>
    </citation>
    <scope>NUCLEOTIDE SEQUENCE [LARGE SCALE GENOMIC DNA]</scope>
    <source>
        <strain evidence="9">ATCC 25963</strain>
    </source>
</reference>
<proteinExistence type="inferred from homology"/>
<evidence type="ECO:0000256" key="3">
    <source>
        <dbReference type="ARBA" id="ARBA00023082"/>
    </source>
</evidence>
<keyword evidence="4" id="KW-0238">DNA-binding</keyword>
<dbReference type="GO" id="GO:0003677">
    <property type="term" value="F:DNA binding"/>
    <property type="evidence" value="ECO:0007669"/>
    <property type="project" value="UniProtKB-KW"/>
</dbReference>
<dbReference type="PANTHER" id="PTHR43133">
    <property type="entry name" value="RNA POLYMERASE ECF-TYPE SIGMA FACTO"/>
    <property type="match status" value="1"/>
</dbReference>
<dbReference type="SUPFAM" id="SSF88946">
    <property type="entry name" value="Sigma2 domain of RNA polymerase sigma factors"/>
    <property type="match status" value="1"/>
</dbReference>
<comment type="similarity">
    <text evidence="1">Belongs to the sigma-70 factor family. ECF subfamily.</text>
</comment>
<evidence type="ECO:0000256" key="4">
    <source>
        <dbReference type="ARBA" id="ARBA00023125"/>
    </source>
</evidence>
<dbReference type="Pfam" id="PF04542">
    <property type="entry name" value="Sigma70_r2"/>
    <property type="match status" value="1"/>
</dbReference>